<keyword evidence="5" id="KW-0132">Cell division</keyword>
<dbReference type="PANTHER" id="PTHR35794:SF2">
    <property type="entry name" value="CELL DIVISION PROTEIN DIVIVA"/>
    <property type="match status" value="1"/>
</dbReference>
<organism evidence="10 11">
    <name type="scientific">Nocardia mexicana</name>
    <dbReference type="NCBI Taxonomy" id="279262"/>
    <lineage>
        <taxon>Bacteria</taxon>
        <taxon>Bacillati</taxon>
        <taxon>Actinomycetota</taxon>
        <taxon>Actinomycetes</taxon>
        <taxon>Mycobacteriales</taxon>
        <taxon>Nocardiaceae</taxon>
        <taxon>Nocardia</taxon>
    </lineage>
</organism>
<comment type="caution">
    <text evidence="10">The sequence shown here is derived from an EMBL/GenBank/DDBJ whole genome shotgun (WGS) entry which is preliminary data.</text>
</comment>
<dbReference type="AlphaFoldDB" id="A0A370GFN7"/>
<feature type="region of interest" description="Disordered" evidence="9">
    <location>
        <begin position="224"/>
        <end position="300"/>
    </location>
</feature>
<evidence type="ECO:0000256" key="7">
    <source>
        <dbReference type="ARBA" id="ARBA00023306"/>
    </source>
</evidence>
<name>A0A370GFN7_9NOCA</name>
<feature type="compositionally biased region" description="Low complexity" evidence="9">
    <location>
        <begin position="243"/>
        <end position="263"/>
    </location>
</feature>
<evidence type="ECO:0000256" key="2">
    <source>
        <dbReference type="ARBA" id="ARBA00009008"/>
    </source>
</evidence>
<comment type="similarity">
    <text evidence="2">Belongs to the DivIVA family.</text>
</comment>
<evidence type="ECO:0000313" key="10">
    <source>
        <dbReference type="EMBL" id="RDI42608.1"/>
    </source>
</evidence>
<accession>A0A370GFN7</accession>
<evidence type="ECO:0000256" key="6">
    <source>
        <dbReference type="ARBA" id="ARBA00023054"/>
    </source>
</evidence>
<gene>
    <name evidence="10" type="ORF">DFR68_1253</name>
</gene>
<dbReference type="InterPro" id="IPR019933">
    <property type="entry name" value="DivIVA_domain"/>
</dbReference>
<evidence type="ECO:0000256" key="9">
    <source>
        <dbReference type="SAM" id="MobiDB-lite"/>
    </source>
</evidence>
<proteinExistence type="inferred from homology"/>
<keyword evidence="6" id="KW-0175">Coiled coil</keyword>
<sequence length="300" mass="32399">MALTPRDIGKMQFKRSALGRRGYDEGEVDRFLRKVAAELGNQVAANKRMAEQLKFGGQEALVANNEYLATRVAELENRLQHGAPVGNATVDALRGEVDMLQRENRWLREESEKDVTGVTSRAINLLSQAQLSAETTVSEAETYARELVTAAREQYAEILRQAQESAAQAADGMASLTTVPPGAPEPAPAEIEYVRAYAQVAQKQMQTIIDALCTEIDKLGRAAAPPARSESASPWFRSREDAAPTGAAYATAAAATATRATPNPAVPVVRTGTPMPSRAQLARTDELGIQRPAREPNTDN</sequence>
<feature type="compositionally biased region" description="Basic and acidic residues" evidence="9">
    <location>
        <begin position="283"/>
        <end position="300"/>
    </location>
</feature>
<keyword evidence="7" id="KW-0131">Cell cycle</keyword>
<dbReference type="OrthoDB" id="4210347at2"/>
<evidence type="ECO:0000256" key="3">
    <source>
        <dbReference type="ARBA" id="ARBA00018787"/>
    </source>
</evidence>
<keyword evidence="11" id="KW-1185">Reference proteome</keyword>
<keyword evidence="4" id="KW-0963">Cytoplasm</keyword>
<dbReference type="STRING" id="1210089.GCA_001613165_06662"/>
<dbReference type="Pfam" id="PF05103">
    <property type="entry name" value="DivIVA"/>
    <property type="match status" value="1"/>
</dbReference>
<feature type="compositionally biased region" description="Low complexity" evidence="9">
    <location>
        <begin position="224"/>
        <end position="234"/>
    </location>
</feature>
<dbReference type="RefSeq" id="WP_068029028.1">
    <property type="nucleotide sequence ID" value="NZ_QQAZ01000025.1"/>
</dbReference>
<dbReference type="NCBIfam" id="TIGR03544">
    <property type="entry name" value="DivI1A_domain"/>
    <property type="match status" value="1"/>
</dbReference>
<reference evidence="10 11" key="1">
    <citation type="submission" date="2018-07" db="EMBL/GenBank/DDBJ databases">
        <title>Genomic Encyclopedia of Type Strains, Phase IV (KMG-IV): sequencing the most valuable type-strain genomes for metagenomic binning, comparative biology and taxonomic classification.</title>
        <authorList>
            <person name="Goeker M."/>
        </authorList>
    </citation>
    <scope>NUCLEOTIDE SEQUENCE [LARGE SCALE GENOMIC DNA]</scope>
    <source>
        <strain evidence="10 11">DSM 44952</strain>
    </source>
</reference>
<evidence type="ECO:0000256" key="5">
    <source>
        <dbReference type="ARBA" id="ARBA00022618"/>
    </source>
</evidence>
<dbReference type="EMBL" id="QQAZ01000025">
    <property type="protein sequence ID" value="RDI42608.1"/>
    <property type="molecule type" value="Genomic_DNA"/>
</dbReference>
<comment type="subcellular location">
    <subcellularLocation>
        <location evidence="1">Cytoplasm</location>
    </subcellularLocation>
</comment>
<dbReference type="PANTHER" id="PTHR35794">
    <property type="entry name" value="CELL DIVISION PROTEIN DIVIVA"/>
    <property type="match status" value="1"/>
</dbReference>
<dbReference type="GO" id="GO:0005737">
    <property type="term" value="C:cytoplasm"/>
    <property type="evidence" value="ECO:0007669"/>
    <property type="project" value="UniProtKB-SubCell"/>
</dbReference>
<dbReference type="InterPro" id="IPR007793">
    <property type="entry name" value="DivIVA_fam"/>
</dbReference>
<evidence type="ECO:0000256" key="8">
    <source>
        <dbReference type="ARBA" id="ARBA00031737"/>
    </source>
</evidence>
<evidence type="ECO:0000256" key="4">
    <source>
        <dbReference type="ARBA" id="ARBA00022490"/>
    </source>
</evidence>
<protein>
    <recommendedName>
        <fullName evidence="3">Cell wall synthesis protein Wag31</fullName>
    </recommendedName>
    <alternativeName>
        <fullName evidence="8">Antigen 84</fullName>
    </alternativeName>
</protein>
<evidence type="ECO:0000313" key="11">
    <source>
        <dbReference type="Proteomes" id="UP000255355"/>
    </source>
</evidence>
<evidence type="ECO:0000256" key="1">
    <source>
        <dbReference type="ARBA" id="ARBA00004496"/>
    </source>
</evidence>
<dbReference type="GO" id="GO:0051301">
    <property type="term" value="P:cell division"/>
    <property type="evidence" value="ECO:0007669"/>
    <property type="project" value="UniProtKB-KW"/>
</dbReference>
<dbReference type="Proteomes" id="UP000255355">
    <property type="component" value="Unassembled WGS sequence"/>
</dbReference>
<dbReference type="Gene3D" id="6.10.250.660">
    <property type="match status" value="1"/>
</dbReference>